<feature type="region of interest" description="Disordered" evidence="1">
    <location>
        <begin position="91"/>
        <end position="112"/>
    </location>
</feature>
<dbReference type="InterPro" id="IPR036567">
    <property type="entry name" value="RHF-like"/>
</dbReference>
<reference evidence="2 3" key="1">
    <citation type="submission" date="2019-02" db="EMBL/GenBank/DDBJ databases">
        <title>Deep-cultivation of Planctomycetes and their phenomic and genomic characterization uncovers novel biology.</title>
        <authorList>
            <person name="Wiegand S."/>
            <person name="Jogler M."/>
            <person name="Boedeker C."/>
            <person name="Pinto D."/>
            <person name="Vollmers J."/>
            <person name="Rivas-Marin E."/>
            <person name="Kohn T."/>
            <person name="Peeters S.H."/>
            <person name="Heuer A."/>
            <person name="Rast P."/>
            <person name="Oberbeckmann S."/>
            <person name="Bunk B."/>
            <person name="Jeske O."/>
            <person name="Meyerdierks A."/>
            <person name="Storesund J.E."/>
            <person name="Kallscheuer N."/>
            <person name="Luecker S."/>
            <person name="Lage O.M."/>
            <person name="Pohl T."/>
            <person name="Merkel B.J."/>
            <person name="Hornburger P."/>
            <person name="Mueller R.-W."/>
            <person name="Bruemmer F."/>
            <person name="Labrenz M."/>
            <person name="Spormann A.M."/>
            <person name="Op den Camp H."/>
            <person name="Overmann J."/>
            <person name="Amann R."/>
            <person name="Jetten M.S.M."/>
            <person name="Mascher T."/>
            <person name="Medema M.H."/>
            <person name="Devos D.P."/>
            <person name="Kaster A.-K."/>
            <person name="Ovreas L."/>
            <person name="Rohde M."/>
            <person name="Galperin M.Y."/>
            <person name="Jogler C."/>
        </authorList>
    </citation>
    <scope>NUCLEOTIDE SEQUENCE [LARGE SCALE GENOMIC DNA]</scope>
    <source>
        <strain evidence="2 3">Q31a</strain>
    </source>
</reference>
<evidence type="ECO:0000313" key="2">
    <source>
        <dbReference type="EMBL" id="QDV24084.1"/>
    </source>
</evidence>
<keyword evidence="3" id="KW-1185">Reference proteome</keyword>
<dbReference type="OrthoDB" id="276526at2"/>
<protein>
    <submittedName>
        <fullName evidence="2">Ribosome hibernation promoting factor</fullName>
    </submittedName>
</protein>
<sequence>MQVNVSARHGSLSTHDQEVIREKAEKVRRLFDRVNAVQVTVDMQHQESPHVEINVSAEHAPDFVASAEATTVLSALDGALAKVEQQLRKFKEKTTGHKSTGVKHITPVAEPE</sequence>
<proteinExistence type="predicted"/>
<dbReference type="AlphaFoldDB" id="A0A518G694"/>
<name>A0A518G694_9BACT</name>
<dbReference type="Pfam" id="PF02482">
    <property type="entry name" value="Ribosomal_S30AE"/>
    <property type="match status" value="1"/>
</dbReference>
<dbReference type="InterPro" id="IPR003489">
    <property type="entry name" value="RHF/RaiA"/>
</dbReference>
<dbReference type="SUPFAM" id="SSF69754">
    <property type="entry name" value="Ribosome binding protein Y (YfiA homologue)"/>
    <property type="match status" value="1"/>
</dbReference>
<organism evidence="2 3">
    <name type="scientific">Aureliella helgolandensis</name>
    <dbReference type="NCBI Taxonomy" id="2527968"/>
    <lineage>
        <taxon>Bacteria</taxon>
        <taxon>Pseudomonadati</taxon>
        <taxon>Planctomycetota</taxon>
        <taxon>Planctomycetia</taxon>
        <taxon>Pirellulales</taxon>
        <taxon>Pirellulaceae</taxon>
        <taxon>Aureliella</taxon>
    </lineage>
</organism>
<dbReference type="Gene3D" id="3.30.160.100">
    <property type="entry name" value="Ribosome hibernation promotion factor-like"/>
    <property type="match status" value="1"/>
</dbReference>
<dbReference type="NCBIfam" id="TIGR00741">
    <property type="entry name" value="yfiA"/>
    <property type="match status" value="1"/>
</dbReference>
<evidence type="ECO:0000256" key="1">
    <source>
        <dbReference type="SAM" id="MobiDB-lite"/>
    </source>
</evidence>
<evidence type="ECO:0000313" key="3">
    <source>
        <dbReference type="Proteomes" id="UP000318017"/>
    </source>
</evidence>
<dbReference type="EMBL" id="CP036298">
    <property type="protein sequence ID" value="QDV24084.1"/>
    <property type="molecule type" value="Genomic_DNA"/>
</dbReference>
<dbReference type="Proteomes" id="UP000318017">
    <property type="component" value="Chromosome"/>
</dbReference>
<dbReference type="RefSeq" id="WP_145077496.1">
    <property type="nucleotide sequence ID" value="NZ_CP036298.1"/>
</dbReference>
<dbReference type="KEGG" id="ahel:Q31a_23970"/>
<accession>A0A518G694</accession>
<gene>
    <name evidence="2" type="primary">hpf</name>
    <name evidence="2" type="ORF">Q31a_23970</name>
</gene>
<dbReference type="CDD" id="cd00552">
    <property type="entry name" value="RaiA"/>
    <property type="match status" value="1"/>
</dbReference>